<dbReference type="Proteomes" id="UP001206128">
    <property type="component" value="Unassembled WGS sequence"/>
</dbReference>
<feature type="region of interest" description="Disordered" evidence="1">
    <location>
        <begin position="1"/>
        <end position="91"/>
    </location>
</feature>
<feature type="compositionally biased region" description="Low complexity" evidence="1">
    <location>
        <begin position="64"/>
        <end position="80"/>
    </location>
</feature>
<evidence type="ECO:0000256" key="1">
    <source>
        <dbReference type="SAM" id="MobiDB-lite"/>
    </source>
</evidence>
<sequence>MDVTADRGARPRARSGAVPRDQAGPTGGCVNLVAAGHTTTDDRPSRARTTADRMSGVSPSAVTTARATRDAPAAAGGPAPAFAPDPPGLPT</sequence>
<dbReference type="RefSeq" id="WP_253771881.1">
    <property type="nucleotide sequence ID" value="NZ_JAMTCK010000006.1"/>
</dbReference>
<keyword evidence="3" id="KW-1185">Reference proteome</keyword>
<feature type="compositionally biased region" description="Pro residues" evidence="1">
    <location>
        <begin position="81"/>
        <end position="91"/>
    </location>
</feature>
<comment type="caution">
    <text evidence="2">The sequence shown here is derived from an EMBL/GenBank/DDBJ whole genome shotgun (WGS) entry which is preliminary data.</text>
</comment>
<dbReference type="EMBL" id="JAMTCK010000006">
    <property type="protein sequence ID" value="MCP2166244.1"/>
    <property type="molecule type" value="Genomic_DNA"/>
</dbReference>
<accession>A0AAE3GF90</accession>
<organism evidence="2 3">
    <name type="scientific">Goodfellowiella coeruleoviolacea</name>
    <dbReference type="NCBI Taxonomy" id="334858"/>
    <lineage>
        <taxon>Bacteria</taxon>
        <taxon>Bacillati</taxon>
        <taxon>Actinomycetota</taxon>
        <taxon>Actinomycetes</taxon>
        <taxon>Pseudonocardiales</taxon>
        <taxon>Pseudonocardiaceae</taxon>
        <taxon>Goodfellowiella</taxon>
    </lineage>
</organism>
<evidence type="ECO:0000313" key="3">
    <source>
        <dbReference type="Proteomes" id="UP001206128"/>
    </source>
</evidence>
<feature type="compositionally biased region" description="Basic and acidic residues" evidence="1">
    <location>
        <begin position="39"/>
        <end position="51"/>
    </location>
</feature>
<gene>
    <name evidence="2" type="ORF">LX83_003103</name>
</gene>
<proteinExistence type="predicted"/>
<dbReference type="AlphaFoldDB" id="A0AAE3GF90"/>
<protein>
    <submittedName>
        <fullName evidence="2">Uncharacterized protein</fullName>
    </submittedName>
</protein>
<reference evidence="2" key="1">
    <citation type="submission" date="2022-06" db="EMBL/GenBank/DDBJ databases">
        <title>Genomic Encyclopedia of Archaeal and Bacterial Type Strains, Phase II (KMG-II): from individual species to whole genera.</title>
        <authorList>
            <person name="Goeker M."/>
        </authorList>
    </citation>
    <scope>NUCLEOTIDE SEQUENCE</scope>
    <source>
        <strain evidence="2">DSM 43935</strain>
    </source>
</reference>
<name>A0AAE3GF90_9PSEU</name>
<evidence type="ECO:0000313" key="2">
    <source>
        <dbReference type="EMBL" id="MCP2166244.1"/>
    </source>
</evidence>